<evidence type="ECO:0000256" key="4">
    <source>
        <dbReference type="ARBA" id="ARBA00023014"/>
    </source>
</evidence>
<keyword evidence="2" id="KW-0479">Metal-binding</keyword>
<evidence type="ECO:0000256" key="1">
    <source>
        <dbReference type="ARBA" id="ARBA00022485"/>
    </source>
</evidence>
<keyword evidence="7" id="KW-0255">Endonuclease</keyword>
<dbReference type="SUPFAM" id="SSF48150">
    <property type="entry name" value="DNA-glycosylase"/>
    <property type="match status" value="1"/>
</dbReference>
<dbReference type="Gene3D" id="1.10.1670.10">
    <property type="entry name" value="Helix-hairpin-Helix base-excision DNA repair enzymes (C-terminal)"/>
    <property type="match status" value="1"/>
</dbReference>
<dbReference type="PANTHER" id="PTHR10359">
    <property type="entry name" value="A/G-SPECIFIC ADENINE GLYCOSYLASE/ENDONUCLEASE III"/>
    <property type="match status" value="1"/>
</dbReference>
<dbReference type="PANTHER" id="PTHR10359:SF19">
    <property type="entry name" value="DNA REPAIR GLYCOSYLASE MJ1434-RELATED"/>
    <property type="match status" value="1"/>
</dbReference>
<keyword evidence="7" id="KW-0540">Nuclease</keyword>
<name>A0A165ZDG2_9EURY</name>
<comment type="caution">
    <text evidence="7">The sequence shown here is derived from an EMBL/GenBank/DDBJ whole genome shotgun (WGS) entry which is preliminary data.</text>
</comment>
<dbReference type="AlphaFoldDB" id="A0A165ZDG2"/>
<gene>
    <name evidence="7" type="primary">nth</name>
    <name evidence="7" type="ORF">MBCUR_17560</name>
</gene>
<evidence type="ECO:0000313" key="8">
    <source>
        <dbReference type="Proteomes" id="UP000077245"/>
    </source>
</evidence>
<dbReference type="PIRSF" id="PIRSF001435">
    <property type="entry name" value="Nth"/>
    <property type="match status" value="1"/>
</dbReference>
<dbReference type="InterPro" id="IPR011257">
    <property type="entry name" value="DNA_glycosylase"/>
</dbReference>
<evidence type="ECO:0000313" key="7">
    <source>
        <dbReference type="EMBL" id="KZX10572.1"/>
    </source>
</evidence>
<accession>A0A165ZDG2</accession>
<keyword evidence="1" id="KW-0004">4Fe-4S</keyword>
<dbReference type="GO" id="GO:0006284">
    <property type="term" value="P:base-excision repair"/>
    <property type="evidence" value="ECO:0007669"/>
    <property type="project" value="InterPro"/>
</dbReference>
<keyword evidence="4" id="KW-0411">Iron-sulfur</keyword>
<protein>
    <submittedName>
        <fullName evidence="7">Endonuclease III</fullName>
        <ecNumber evidence="7">4.2.99.18</ecNumber>
    </submittedName>
</protein>
<dbReference type="Gene3D" id="1.10.340.30">
    <property type="entry name" value="Hypothetical protein, domain 2"/>
    <property type="match status" value="1"/>
</dbReference>
<feature type="coiled-coil region" evidence="5">
    <location>
        <begin position="51"/>
        <end position="78"/>
    </location>
</feature>
<keyword evidence="7" id="KW-0378">Hydrolase</keyword>
<dbReference type="GO" id="GO:0051539">
    <property type="term" value="F:4 iron, 4 sulfur cluster binding"/>
    <property type="evidence" value="ECO:0007669"/>
    <property type="project" value="UniProtKB-KW"/>
</dbReference>
<evidence type="ECO:0000256" key="2">
    <source>
        <dbReference type="ARBA" id="ARBA00022723"/>
    </source>
</evidence>
<dbReference type="Proteomes" id="UP000077245">
    <property type="component" value="Unassembled WGS sequence"/>
</dbReference>
<dbReference type="Pfam" id="PF00730">
    <property type="entry name" value="HhH-GPD"/>
    <property type="match status" value="1"/>
</dbReference>
<dbReference type="CDD" id="cd00056">
    <property type="entry name" value="ENDO3c"/>
    <property type="match status" value="1"/>
</dbReference>
<keyword evidence="8" id="KW-1185">Reference proteome</keyword>
<dbReference type="PATRIC" id="fig|49547.3.peg.1862"/>
<dbReference type="GO" id="GO:0046872">
    <property type="term" value="F:metal ion binding"/>
    <property type="evidence" value="ECO:0007669"/>
    <property type="project" value="UniProtKB-KW"/>
</dbReference>
<evidence type="ECO:0000259" key="6">
    <source>
        <dbReference type="SMART" id="SM00478"/>
    </source>
</evidence>
<feature type="domain" description="HhH-GPD" evidence="6">
    <location>
        <begin position="102"/>
        <end position="255"/>
    </location>
</feature>
<dbReference type="STRING" id="49547.MBCUR_17560"/>
<dbReference type="InterPro" id="IPR023170">
    <property type="entry name" value="HhH_base_excis_C"/>
</dbReference>
<organism evidence="7 8">
    <name type="scientific">Methanobrevibacter curvatus</name>
    <dbReference type="NCBI Taxonomy" id="49547"/>
    <lineage>
        <taxon>Archaea</taxon>
        <taxon>Methanobacteriati</taxon>
        <taxon>Methanobacteriota</taxon>
        <taxon>Methanomada group</taxon>
        <taxon>Methanobacteria</taxon>
        <taxon>Methanobacteriales</taxon>
        <taxon>Methanobacteriaceae</taxon>
        <taxon>Methanobrevibacter</taxon>
    </lineage>
</organism>
<dbReference type="InterPro" id="IPR003265">
    <property type="entry name" value="HhH-GPD_domain"/>
</dbReference>
<keyword evidence="7" id="KW-0456">Lyase</keyword>
<dbReference type="SMART" id="SM00478">
    <property type="entry name" value="ENDO3c"/>
    <property type="match status" value="1"/>
</dbReference>
<reference evidence="7 8" key="1">
    <citation type="submission" date="2016-04" db="EMBL/GenBank/DDBJ databases">
        <title>Genome sequence of Methanobrevibacter curvatus DSM 11111.</title>
        <authorList>
            <person name="Poehlein A."/>
            <person name="Seedorf H."/>
            <person name="Daniel R."/>
        </authorList>
    </citation>
    <scope>NUCLEOTIDE SEQUENCE [LARGE SCALE GENOMIC DNA]</scope>
    <source>
        <strain evidence="7 8">DSM 11111</strain>
    </source>
</reference>
<evidence type="ECO:0000256" key="5">
    <source>
        <dbReference type="SAM" id="Coils"/>
    </source>
</evidence>
<proteinExistence type="predicted"/>
<dbReference type="EMBL" id="LWMV01000211">
    <property type="protein sequence ID" value="KZX10572.1"/>
    <property type="molecule type" value="Genomic_DNA"/>
</dbReference>
<evidence type="ECO:0000256" key="3">
    <source>
        <dbReference type="ARBA" id="ARBA00023004"/>
    </source>
</evidence>
<dbReference type="GO" id="GO:0140078">
    <property type="term" value="F:class I DNA-(apurinic or apyrimidinic site) endonuclease activity"/>
    <property type="evidence" value="ECO:0007669"/>
    <property type="project" value="UniProtKB-EC"/>
</dbReference>
<keyword evidence="5" id="KW-0175">Coiled coil</keyword>
<keyword evidence="3" id="KW-0408">Iron</keyword>
<sequence length="275" mass="32642">MFIVENKKREKNMKKRINTIKQIYDKLLETYSYQGWWPLFNLKEKNMVKSYLNENNLEDNIENNIENKKNENEKIINGYHPKDYSYPKTEIEQFEIILGTILTQNTNWTSVEKSINNLNKLTGKTNAENILKIAKNKENDFKEAIKSSRYANQKYNYIINISNFYINLNGRTPKRSELLEVKGVGNETADSILLYGYKKGEFVVDAYTRRIFEFLGHINKKDSYAKVKELFESNLKNNYKVFQEYHGLIVEHGKNYYSKKPYASKDRVLNEFKLK</sequence>
<dbReference type="EC" id="4.2.99.18" evidence="7"/>